<feature type="region of interest" description="Disordered" evidence="1">
    <location>
        <begin position="1"/>
        <end position="48"/>
    </location>
</feature>
<feature type="compositionally biased region" description="Basic and acidic residues" evidence="1">
    <location>
        <begin position="35"/>
        <end position="48"/>
    </location>
</feature>
<name>A0A919NW52_9ACTN</name>
<gene>
    <name evidence="2" type="ORF">Ate02nite_75420</name>
</gene>
<organism evidence="2 3">
    <name type="scientific">Paractinoplanes tereljensis</name>
    <dbReference type="NCBI Taxonomy" id="571912"/>
    <lineage>
        <taxon>Bacteria</taxon>
        <taxon>Bacillati</taxon>
        <taxon>Actinomycetota</taxon>
        <taxon>Actinomycetes</taxon>
        <taxon>Micromonosporales</taxon>
        <taxon>Micromonosporaceae</taxon>
        <taxon>Paractinoplanes</taxon>
    </lineage>
</organism>
<protein>
    <submittedName>
        <fullName evidence="2">Uncharacterized protein</fullName>
    </submittedName>
</protein>
<reference evidence="2" key="1">
    <citation type="submission" date="2021-01" db="EMBL/GenBank/DDBJ databases">
        <title>Whole genome shotgun sequence of Actinoplanes tereljensis NBRC 105297.</title>
        <authorList>
            <person name="Komaki H."/>
            <person name="Tamura T."/>
        </authorList>
    </citation>
    <scope>NUCLEOTIDE SEQUENCE</scope>
    <source>
        <strain evidence="2">NBRC 105297</strain>
    </source>
</reference>
<comment type="caution">
    <text evidence="2">The sequence shown here is derived from an EMBL/GenBank/DDBJ whole genome shotgun (WGS) entry which is preliminary data.</text>
</comment>
<keyword evidence="3" id="KW-1185">Reference proteome</keyword>
<dbReference type="AlphaFoldDB" id="A0A919NW52"/>
<dbReference type="Proteomes" id="UP000623608">
    <property type="component" value="Unassembled WGS sequence"/>
</dbReference>
<evidence type="ECO:0000256" key="1">
    <source>
        <dbReference type="SAM" id="MobiDB-lite"/>
    </source>
</evidence>
<dbReference type="EMBL" id="BOMY01000048">
    <property type="protein sequence ID" value="GIF24812.1"/>
    <property type="molecule type" value="Genomic_DNA"/>
</dbReference>
<sequence length="62" mass="6444">MGLLTLGAGIESPTRTGSDQTAAEALQEAETEVGAPERVDRKGGMSDVRRSTEKVIDIGLTA</sequence>
<evidence type="ECO:0000313" key="2">
    <source>
        <dbReference type="EMBL" id="GIF24812.1"/>
    </source>
</evidence>
<accession>A0A919NW52</accession>
<proteinExistence type="predicted"/>
<evidence type="ECO:0000313" key="3">
    <source>
        <dbReference type="Proteomes" id="UP000623608"/>
    </source>
</evidence>